<gene>
    <name evidence="1" type="ORF">M513_12382</name>
    <name evidence="2" type="ORF">M514_12382</name>
</gene>
<evidence type="ECO:0000313" key="1">
    <source>
        <dbReference type="EMBL" id="KFD46755.1"/>
    </source>
</evidence>
<reference evidence="1 3" key="1">
    <citation type="journal article" date="2014" name="Nat. Genet.">
        <title>Genome and transcriptome of the porcine whipworm Trichuris suis.</title>
        <authorList>
            <person name="Jex A.R."/>
            <person name="Nejsum P."/>
            <person name="Schwarz E.M."/>
            <person name="Hu L."/>
            <person name="Young N.D."/>
            <person name="Hall R.S."/>
            <person name="Korhonen P.K."/>
            <person name="Liao S."/>
            <person name="Thamsborg S."/>
            <person name="Xia J."/>
            <person name="Xu P."/>
            <person name="Wang S."/>
            <person name="Scheerlinck J.P."/>
            <person name="Hofmann A."/>
            <person name="Sternberg P.W."/>
            <person name="Wang J."/>
            <person name="Gasser R.B."/>
        </authorList>
    </citation>
    <scope>NUCLEOTIDE SEQUENCE [LARGE SCALE GENOMIC DNA]</scope>
    <source>
        <strain evidence="2">DCEP-RM93F</strain>
        <strain evidence="1">DCEP-RM93M</strain>
    </source>
</reference>
<dbReference type="EMBL" id="KL363355">
    <property type="protein sequence ID" value="KFD46755.1"/>
    <property type="molecule type" value="Genomic_DNA"/>
</dbReference>
<accession>A0A085LP59</accession>
<dbReference type="AlphaFoldDB" id="A0A085LP59"/>
<protein>
    <submittedName>
        <fullName evidence="1">Uncharacterized protein</fullName>
    </submittedName>
</protein>
<organism evidence="1 3">
    <name type="scientific">Trichuris suis</name>
    <name type="common">pig whipworm</name>
    <dbReference type="NCBI Taxonomy" id="68888"/>
    <lineage>
        <taxon>Eukaryota</taxon>
        <taxon>Metazoa</taxon>
        <taxon>Ecdysozoa</taxon>
        <taxon>Nematoda</taxon>
        <taxon>Enoplea</taxon>
        <taxon>Dorylaimia</taxon>
        <taxon>Trichinellida</taxon>
        <taxon>Trichuridae</taxon>
        <taxon>Trichuris</taxon>
    </lineage>
</organism>
<proteinExistence type="predicted"/>
<dbReference type="Proteomes" id="UP000030758">
    <property type="component" value="Unassembled WGS sequence"/>
</dbReference>
<evidence type="ECO:0000313" key="2">
    <source>
        <dbReference type="EMBL" id="KFD60663.1"/>
    </source>
</evidence>
<evidence type="ECO:0000313" key="3">
    <source>
        <dbReference type="Proteomes" id="UP000030764"/>
    </source>
</evidence>
<sequence>MNQRSPYASETMVAASSSKFVVELWADYSGTIGSPHSPPLDIQCLHQFAATTRNYVPTPSCAPLLGRRDGALPRCSFVVVPG</sequence>
<name>A0A085LP59_9BILA</name>
<keyword evidence="3" id="KW-1185">Reference proteome</keyword>
<dbReference type="Proteomes" id="UP000030764">
    <property type="component" value="Unassembled WGS sequence"/>
</dbReference>
<dbReference type="EMBL" id="KL367655">
    <property type="protein sequence ID" value="KFD60663.1"/>
    <property type="molecule type" value="Genomic_DNA"/>
</dbReference>